<dbReference type="RefSeq" id="WP_263544964.1">
    <property type="nucleotide sequence ID" value="NZ_JAOVZO020000014.1"/>
</dbReference>
<protein>
    <recommendedName>
        <fullName evidence="3">Peptidase C-terminal archaeal/bacterial domain-containing protein</fullName>
    </recommendedName>
</protein>
<dbReference type="Gene3D" id="2.60.120.380">
    <property type="match status" value="1"/>
</dbReference>
<name>A0A9X4BHR2_9GAMM</name>
<evidence type="ECO:0008006" key="3">
    <source>
        <dbReference type="Google" id="ProtNLM"/>
    </source>
</evidence>
<dbReference type="Proteomes" id="UP001139971">
    <property type="component" value="Unassembled WGS sequence"/>
</dbReference>
<accession>A0A9X4BHR2</accession>
<sequence>MKKALRDQMTPEQYAAHVDVMAQQIANRLAAAKAAPAPNAVRAPGDTCGAATPEVGALTYNTTGSTAGLVDDYDLPPDTTNPTCAAGTSCTGTGPAGSLPFGAIYTGTGTGPDQAFSIRTSANCSLTLTMTPTGGQDLALFLYQNQCSSALADCGCSSDVGVANGAETITLNAVAGTQYFVVVDGYSAGATPPGPSGPFNLSIAGSGCTLTPVQLQSFGID</sequence>
<dbReference type="AlphaFoldDB" id="A0A9X4BHR2"/>
<evidence type="ECO:0000313" key="1">
    <source>
        <dbReference type="EMBL" id="MDC8012703.1"/>
    </source>
</evidence>
<proteinExistence type="predicted"/>
<evidence type="ECO:0000313" key="2">
    <source>
        <dbReference type="Proteomes" id="UP001139971"/>
    </source>
</evidence>
<organism evidence="1 2">
    <name type="scientific">Tahibacter soli</name>
    <dbReference type="NCBI Taxonomy" id="2983605"/>
    <lineage>
        <taxon>Bacteria</taxon>
        <taxon>Pseudomonadati</taxon>
        <taxon>Pseudomonadota</taxon>
        <taxon>Gammaproteobacteria</taxon>
        <taxon>Lysobacterales</taxon>
        <taxon>Rhodanobacteraceae</taxon>
        <taxon>Tahibacter</taxon>
    </lineage>
</organism>
<gene>
    <name evidence="1" type="ORF">OD750_009100</name>
</gene>
<keyword evidence="2" id="KW-1185">Reference proteome</keyword>
<reference evidence="1" key="1">
    <citation type="submission" date="2023-02" db="EMBL/GenBank/DDBJ databases">
        <title>Tahibacter soli sp. nov. isolated from soil.</title>
        <authorList>
            <person name="Baek J.H."/>
            <person name="Lee J.K."/>
            <person name="Choi D.G."/>
            <person name="Jeon C.O."/>
        </authorList>
    </citation>
    <scope>NUCLEOTIDE SEQUENCE</scope>
    <source>
        <strain evidence="1">BL</strain>
    </source>
</reference>
<comment type="caution">
    <text evidence="1">The sequence shown here is derived from an EMBL/GenBank/DDBJ whole genome shotgun (WGS) entry which is preliminary data.</text>
</comment>
<dbReference type="EMBL" id="JAOVZO020000014">
    <property type="protein sequence ID" value="MDC8012703.1"/>
    <property type="molecule type" value="Genomic_DNA"/>
</dbReference>